<protein>
    <submittedName>
        <fullName evidence="15">6-methylsalicylic acid synthase</fullName>
    </submittedName>
    <submittedName>
        <fullName evidence="14">Polyketide synthase</fullName>
    </submittedName>
</protein>
<dbReference type="InterPro" id="IPR009081">
    <property type="entry name" value="PP-bd_ACP"/>
</dbReference>
<proteinExistence type="inferred from homology"/>
<dbReference type="Gene3D" id="1.10.1240.100">
    <property type="match status" value="2"/>
</dbReference>
<dbReference type="PROSITE" id="PS50075">
    <property type="entry name" value="CARRIER"/>
    <property type="match status" value="4"/>
</dbReference>
<feature type="region of interest" description="Disordered" evidence="11">
    <location>
        <begin position="834"/>
        <end position="871"/>
    </location>
</feature>
<feature type="compositionally biased region" description="Low complexity" evidence="11">
    <location>
        <begin position="1090"/>
        <end position="1101"/>
    </location>
</feature>
<evidence type="ECO:0000259" key="12">
    <source>
        <dbReference type="PROSITE" id="PS50075"/>
    </source>
</evidence>
<dbReference type="SMART" id="SM01294">
    <property type="entry name" value="PKS_PP_betabranch"/>
    <property type="match status" value="2"/>
</dbReference>
<comment type="pathway">
    <text evidence="3">Lipid metabolism; fatty acid biosynthesis.</text>
</comment>
<comment type="similarity">
    <text evidence="4">Belongs to the short-chain dehydrogenases/reductases (SDR) family.</text>
</comment>
<dbReference type="SUPFAM" id="SSF51735">
    <property type="entry name" value="NAD(P)-binding Rossmann-fold domains"/>
    <property type="match status" value="1"/>
</dbReference>
<evidence type="ECO:0000313" key="14">
    <source>
        <dbReference type="EMBL" id="AFX60311.1"/>
    </source>
</evidence>
<dbReference type="InterPro" id="IPR020806">
    <property type="entry name" value="PKS_PP-bd"/>
</dbReference>
<name>K7WYX6_SERMA</name>
<dbReference type="Pfam" id="PF08659">
    <property type="entry name" value="KR"/>
    <property type="match status" value="1"/>
</dbReference>
<keyword evidence="6" id="KW-0963">Cytoplasm</keyword>
<feature type="domain" description="Ketosynthase family 3 (KS3)" evidence="13">
    <location>
        <begin position="196"/>
        <end position="630"/>
    </location>
</feature>
<keyword evidence="8" id="KW-0808">Transferase</keyword>
<dbReference type="Proteomes" id="UP000185770">
    <property type="component" value="Unassembled WGS sequence"/>
</dbReference>
<dbReference type="EMBL" id="JX315603">
    <property type="protein sequence ID" value="AFX60311.1"/>
    <property type="molecule type" value="Genomic_DNA"/>
</dbReference>
<dbReference type="FunFam" id="3.40.47.10:FF:000019">
    <property type="entry name" value="Polyketide synthase type I"/>
    <property type="match status" value="2"/>
</dbReference>
<dbReference type="InterPro" id="IPR006162">
    <property type="entry name" value="Ppantetheine_attach_site"/>
</dbReference>
<dbReference type="GO" id="GO:0005737">
    <property type="term" value="C:cytoplasm"/>
    <property type="evidence" value="ECO:0007669"/>
    <property type="project" value="UniProtKB-SubCell"/>
</dbReference>
<dbReference type="UniPathway" id="UPA00094"/>
<dbReference type="SMART" id="SM00825">
    <property type="entry name" value="PKS_KS"/>
    <property type="match status" value="2"/>
</dbReference>
<keyword evidence="5" id="KW-0596">Phosphopantetheine</keyword>
<dbReference type="PROSITE" id="PS00012">
    <property type="entry name" value="PHOSPHOPANTETHEINE"/>
    <property type="match status" value="3"/>
</dbReference>
<dbReference type="Gene3D" id="3.40.50.720">
    <property type="entry name" value="NAD(P)-binding Rossmann-like Domain"/>
    <property type="match status" value="1"/>
</dbReference>
<dbReference type="GO" id="GO:0004315">
    <property type="term" value="F:3-oxoacyl-[acyl-carrier-protein] synthase activity"/>
    <property type="evidence" value="ECO:0007669"/>
    <property type="project" value="InterPro"/>
</dbReference>
<dbReference type="PANTHER" id="PTHR43775:SF37">
    <property type="entry name" value="SI:DKEY-61P9.11"/>
    <property type="match status" value="1"/>
</dbReference>
<evidence type="ECO:0000256" key="11">
    <source>
        <dbReference type="SAM" id="MobiDB-lite"/>
    </source>
</evidence>
<feature type="region of interest" description="Disordered" evidence="11">
    <location>
        <begin position="1064"/>
        <end position="1102"/>
    </location>
</feature>
<reference evidence="15 16" key="2">
    <citation type="submission" date="2016-09" db="EMBL/GenBank/DDBJ databases">
        <title>Serratia marcescens MSU-97 and epiphytic antimycotic-producing bacteria.</title>
        <authorList>
            <person name="Matilla M.A."/>
        </authorList>
    </citation>
    <scope>NUCLEOTIDE SEQUENCE [LARGE SCALE GENOMIC DNA]</scope>
    <source>
        <strain evidence="15 16">MSU-97</strain>
    </source>
</reference>
<accession>K7WYX6</accession>
<feature type="domain" description="Carrier" evidence="12">
    <location>
        <begin position="989"/>
        <end position="1063"/>
    </location>
</feature>
<dbReference type="InterPro" id="IPR032821">
    <property type="entry name" value="PKS_assoc"/>
</dbReference>
<feature type="domain" description="Carrier" evidence="12">
    <location>
        <begin position="2287"/>
        <end position="2363"/>
    </location>
</feature>
<dbReference type="InterPro" id="IPR018201">
    <property type="entry name" value="Ketoacyl_synth_AS"/>
</dbReference>
<dbReference type="InterPro" id="IPR036291">
    <property type="entry name" value="NAD(P)-bd_dom_sf"/>
</dbReference>
<dbReference type="Pfam" id="PF00109">
    <property type="entry name" value="ketoacyl-synt"/>
    <property type="match status" value="2"/>
</dbReference>
<evidence type="ECO:0000256" key="3">
    <source>
        <dbReference type="ARBA" id="ARBA00005194"/>
    </source>
</evidence>
<sequence length="2370" mass="257798">MTGKENPTHDLHESARNALEAELMQSARKQAPVTAHSANAVEPALAAAAGTSSRQALRHEVLAIISVILKLPVEKIDSEEKISTYGVDSIVITEIMGRIAGALGVSLSAAIFFEARNIEELTDIIITRFGQQVAARYDSPSHRSDGRQPPASATKPENGPAAGEKSARSIQALLAKSHQIRQKRQRPVVAPANGRYEPIAIIGMSGMFAQSSSVEALQRHLYQGRDCISEVPNARWDWKAVYGNPKDGEFTNVKYAGFIEDVDKFDPGFFGISPREAQTMDPQHRLFIESAWQLIESSGYAPGSLSGKKVGVYAGINLQDYAETVLNAQSRDIVELTAIPHMFCPNRLSYLLDVHGPSEIIDTACSSSLVAIHRAVMSIQHGDCDMAIAGGANLILSPKMHILYSKAEMICEDGRCKTFSEQANGYARGEGVGVVMLKRLADAQADKDNILGVIIGSAENHGGAATSLMAPNPNAQARLIRDAHRRSGVDPRSITYIECHGTGTPLGDPIEVNGLKTAFNHLYQDHGLYSAPAKHCALGSVKSNIGHTETAAGVAGVIKVLLAMRDEYLPKSLHCQQLNPLLELEESPFYVLQEGQTWQRPTIGDAPQPLRAGVSSFGAGGANAHLVIEEYRREPEERAPHTNEPEIIVLSAKNSERLQAYAQHVLQYVTQHSAYVATHFKQFAYTLQTARDVMPARAAFVVDDVASLVRQLTHLAQNAAAAATIFVSDEAARVAGVDTQDIAQWWQTKRYTEIAQAWAETGLVDWRQLYAGRHYARLALPTYPFDRRRYWIKETQQPPAVVLAAIQPTMEPVKKASHSEKIRLQPLKLKTDAHPEVAKGTETPPAAAKRVEPPQEHQAMNGNGASRSGERSLERVIGALRTSLAHALCAGEAEIHVDRSFAEMGLDSIVGAEWVHAINQQLGCALSATRIYDYSSVRQLAQFIVLQSEQGNAAHERAPQIRHASEESAQDDIRSDAGGQSADSRRDSAAIASLLKASLADALYITVDEIQNDRAFAALGLDSIIGAEWIHELNKTLGTELSATRLYDYPTIQVLAEYIATQSHGATPRPKPNAAVSEPEAPCSQDLKPAASDAPAEATAASHRRDEKIAIIGMAGRYPDADNLDQYWDNLANGRNSVREVPRERWNVDQYFDADRSKDGKVYCKWLGALTDIDGFDPLFFSISPAEAEGMDPQHRLFLQEGYKAFEDAGYSPEALSHTKCGVYMGIMSYEYAHLMLNSARPLSGTGNSFAIGAARIPYFLNLKGPAIPVDTACSSSLVATHLAVTALQNGEIDLALVGGVSLYLMPETYMGMCAAGMLSPEGQCKAFDDAADGFVPGEGAGCLVLKRLSQAEADGDPIHGVIIGSGINQDGKTNGITAPSVNSQIELEREVYRKSQITPDSISYVETHGTGTKLGDPIEFEALTAVFREQTSRKHFCGLGSVKSNIGHASAASGMASVHKTLLSMKHKQLAPSLHFSKPNQHVNFEDSPFYVNTQLKPWRHDERQPRRAAVSAFGYSGTNAHLVIEEYLPSSAAEAAVEKPRMIALSAMRADRLPLMANNLLAWIQRERAAGRAVDLCRLAYTLLQGRQAMTERLAFIVGSVDELQEKLSRFVAGDSATPPFFRGQASSNPPASAPQARDRDLHALAAEWAAGGTLSWERLYSPAHGAERRFPQKISLPTYPFYSQSCWFEEKAAVVSPVSLPDAAEENQTGESTSWLRATEDWVDVESSENTPWVERIEANRDRRILVLGQTAADCRAVEQVCLDIQTLTHNPQPIWDVRYIALPKEALTAEAERAALNGALSAAIPHPDTPLTVFLFLPDNPDAGLRLAYLCIQALQAVARVNPLQFYCCHRADYEHGLTTATVQYEALSGLLRSAILETVGHDYRSIVFSPQSAPQETALQLMQTWLCAVRPAPETGRQAQAIDASTVRFSGGRRYALRVSESDRYEGAGARFRTGATYLMIGALGETGEQFCRALGQHYQAQLVIFSRRPENQVAPILARIRASGARVIYHAVDILDAERVNQTMRTLASEGISLHGVVHLARQVSDGAIVNKPWDAFRQTLAAKVTGTLNIDAATANEPLELFLMFSSVAAFGIQGSSDYAYSAAFQNAFARYRQQRVALKQRRGVTASVCWGQWDVDGAVAPERLPARLAQLAHQGMGSISAPAALRQLQTGLTEGVTALVAVTDREKARTLLGLNEPPAAANAVQAHAMAEAVRQNIHRYRVGELTPAAFADYLSALSLPALPAELQHEVGAAIATTLPAPVAENTAIEAGKGAGGAMPRESELRSVLAFGIEKVMKLGDDLDWDKPLQDYGMDSIIAMQLSTTLEKQMKFPVQPNWLIDHPTPNLLMKKLREQAGARGNRL</sequence>
<dbReference type="GO" id="GO:0006633">
    <property type="term" value="P:fatty acid biosynthetic process"/>
    <property type="evidence" value="ECO:0007669"/>
    <property type="project" value="UniProtKB-UniPathway"/>
</dbReference>
<dbReference type="SMART" id="SM00822">
    <property type="entry name" value="PKS_KR"/>
    <property type="match status" value="1"/>
</dbReference>
<dbReference type="InterPro" id="IPR054514">
    <property type="entry name" value="RhiE-like_linker"/>
</dbReference>
<dbReference type="SUPFAM" id="SSF47336">
    <property type="entry name" value="ACP-like"/>
    <property type="match status" value="4"/>
</dbReference>
<dbReference type="InterPro" id="IPR013968">
    <property type="entry name" value="PKS_KR"/>
</dbReference>
<evidence type="ECO:0000256" key="7">
    <source>
        <dbReference type="ARBA" id="ARBA00022553"/>
    </source>
</evidence>
<evidence type="ECO:0000256" key="9">
    <source>
        <dbReference type="ARBA" id="ARBA00022737"/>
    </source>
</evidence>
<dbReference type="RefSeq" id="WP_073528969.1">
    <property type="nucleotide sequence ID" value="NZ_MJAO01000002.1"/>
</dbReference>
<dbReference type="Pfam" id="PF16197">
    <property type="entry name" value="KAsynt_C_assoc"/>
    <property type="match status" value="1"/>
</dbReference>
<dbReference type="Pfam" id="PF22336">
    <property type="entry name" value="RhiE-like_linker"/>
    <property type="match status" value="1"/>
</dbReference>
<dbReference type="InterPro" id="IPR036736">
    <property type="entry name" value="ACP-like_sf"/>
</dbReference>
<evidence type="ECO:0000256" key="2">
    <source>
        <dbReference type="ARBA" id="ARBA00004792"/>
    </source>
</evidence>
<reference evidence="14" key="1">
    <citation type="journal article" date="2012" name="J. Biol. Chem.">
        <title>Bacterial Biosynthetic Gene Clusters Encoding the Anti-cancer Haterumalide Class of Molecules: BIOGENESIS OF THE BROAD SPECTRUM ANTIFUNGAL AND ANTI-OOMYCETE COMPOUND, OOCYDIN A.</title>
        <authorList>
            <person name="Matilla M.A."/>
            <person name="Stockmann H."/>
            <person name="Leeper F.J."/>
            <person name="Salmond G.P."/>
        </authorList>
    </citation>
    <scope>NUCLEOTIDE SEQUENCE</scope>
    <source>
        <strain evidence="14">MSU97</strain>
    </source>
</reference>
<evidence type="ECO:0000313" key="16">
    <source>
        <dbReference type="Proteomes" id="UP000185770"/>
    </source>
</evidence>
<feature type="compositionally biased region" description="Basic and acidic residues" evidence="11">
    <location>
        <begin position="955"/>
        <end position="975"/>
    </location>
</feature>
<feature type="domain" description="Carrier" evidence="12">
    <location>
        <begin position="52"/>
        <end position="129"/>
    </location>
</feature>
<dbReference type="PROSITE" id="PS52004">
    <property type="entry name" value="KS3_2"/>
    <property type="match status" value="2"/>
</dbReference>
<dbReference type="PANTHER" id="PTHR43775">
    <property type="entry name" value="FATTY ACID SYNTHASE"/>
    <property type="match status" value="1"/>
</dbReference>
<dbReference type="Gene3D" id="3.40.47.10">
    <property type="match status" value="2"/>
</dbReference>
<feature type="region of interest" description="Disordered" evidence="11">
    <location>
        <begin position="955"/>
        <end position="984"/>
    </location>
</feature>
<evidence type="ECO:0000256" key="8">
    <source>
        <dbReference type="ARBA" id="ARBA00022679"/>
    </source>
</evidence>
<dbReference type="Pfam" id="PF02801">
    <property type="entry name" value="Ketoacyl-synt_C"/>
    <property type="match status" value="2"/>
</dbReference>
<dbReference type="Pfam" id="PF00550">
    <property type="entry name" value="PP-binding"/>
    <property type="match status" value="4"/>
</dbReference>
<feature type="domain" description="Ketosynthase family 3 (KS3)" evidence="13">
    <location>
        <begin position="1106"/>
        <end position="1528"/>
    </location>
</feature>
<evidence type="ECO:0000256" key="1">
    <source>
        <dbReference type="ARBA" id="ARBA00004496"/>
    </source>
</evidence>
<evidence type="ECO:0000256" key="6">
    <source>
        <dbReference type="ARBA" id="ARBA00022490"/>
    </source>
</evidence>
<dbReference type="Gene3D" id="1.10.1200.10">
    <property type="entry name" value="ACP-like"/>
    <property type="match status" value="4"/>
</dbReference>
<dbReference type="GO" id="GO:0005886">
    <property type="term" value="C:plasma membrane"/>
    <property type="evidence" value="ECO:0007669"/>
    <property type="project" value="TreeGrafter"/>
</dbReference>
<evidence type="ECO:0000259" key="13">
    <source>
        <dbReference type="PROSITE" id="PS52004"/>
    </source>
</evidence>
<gene>
    <name evidence="14" type="primary">oocL</name>
    <name evidence="15" type="ORF">BHU62_02300</name>
</gene>
<feature type="domain" description="Carrier" evidence="12">
    <location>
        <begin position="871"/>
        <end position="948"/>
    </location>
</feature>
<evidence type="ECO:0000313" key="15">
    <source>
        <dbReference type="EMBL" id="OKB68322.1"/>
    </source>
</evidence>
<dbReference type="SUPFAM" id="SSF53901">
    <property type="entry name" value="Thiolase-like"/>
    <property type="match status" value="2"/>
</dbReference>
<dbReference type="OrthoDB" id="7671190at2"/>
<evidence type="ECO:0000256" key="10">
    <source>
        <dbReference type="ARBA" id="ARBA00054155"/>
    </source>
</evidence>
<dbReference type="SMART" id="SM00823">
    <property type="entry name" value="PKS_PP"/>
    <property type="match status" value="4"/>
</dbReference>
<dbReference type="GO" id="GO:0004312">
    <property type="term" value="F:fatty acid synthase activity"/>
    <property type="evidence" value="ECO:0007669"/>
    <property type="project" value="TreeGrafter"/>
</dbReference>
<comment type="subcellular location">
    <subcellularLocation>
        <location evidence="1">Cytoplasm</location>
    </subcellularLocation>
</comment>
<dbReference type="InterPro" id="IPR016039">
    <property type="entry name" value="Thiolase-like"/>
</dbReference>
<dbReference type="CDD" id="cd00833">
    <property type="entry name" value="PKS"/>
    <property type="match status" value="2"/>
</dbReference>
<dbReference type="InterPro" id="IPR020841">
    <property type="entry name" value="PKS_Beta-ketoAc_synthase_dom"/>
</dbReference>
<dbReference type="InterPro" id="IPR050091">
    <property type="entry name" value="PKS_NRPS_Biosynth_Enz"/>
</dbReference>
<keyword evidence="7" id="KW-0597">Phosphoprotein</keyword>
<dbReference type="InterPro" id="IPR014031">
    <property type="entry name" value="Ketoacyl_synth_C"/>
</dbReference>
<dbReference type="PROSITE" id="PS00606">
    <property type="entry name" value="KS3_1"/>
    <property type="match status" value="1"/>
</dbReference>
<dbReference type="EMBL" id="MJAO01000002">
    <property type="protein sequence ID" value="OKB68322.1"/>
    <property type="molecule type" value="Genomic_DNA"/>
</dbReference>
<dbReference type="InterPro" id="IPR014030">
    <property type="entry name" value="Ketoacyl_synth_N"/>
</dbReference>
<comment type="function">
    <text evidence="10">Involved in production of the polyketide antibiotic thailandamide.</text>
</comment>
<evidence type="ECO:0000256" key="4">
    <source>
        <dbReference type="ARBA" id="ARBA00006484"/>
    </source>
</evidence>
<comment type="pathway">
    <text evidence="2">Antibiotic biosynthesis.</text>
</comment>
<organism evidence="14">
    <name type="scientific">Serratia marcescens</name>
    <dbReference type="NCBI Taxonomy" id="615"/>
    <lineage>
        <taxon>Bacteria</taxon>
        <taxon>Pseudomonadati</taxon>
        <taxon>Pseudomonadota</taxon>
        <taxon>Gammaproteobacteria</taxon>
        <taxon>Enterobacterales</taxon>
        <taxon>Yersiniaceae</taxon>
        <taxon>Serratia</taxon>
    </lineage>
</organism>
<dbReference type="GO" id="GO:0071770">
    <property type="term" value="P:DIM/DIP cell wall layer assembly"/>
    <property type="evidence" value="ECO:0007669"/>
    <property type="project" value="TreeGrafter"/>
</dbReference>
<feature type="region of interest" description="Disordered" evidence="11">
    <location>
        <begin position="136"/>
        <end position="166"/>
    </location>
</feature>
<dbReference type="InterPro" id="IPR057326">
    <property type="entry name" value="KR_dom"/>
</dbReference>
<evidence type="ECO:0000256" key="5">
    <source>
        <dbReference type="ARBA" id="ARBA00022450"/>
    </source>
</evidence>
<dbReference type="GO" id="GO:0031177">
    <property type="term" value="F:phosphopantetheine binding"/>
    <property type="evidence" value="ECO:0007669"/>
    <property type="project" value="InterPro"/>
</dbReference>
<keyword evidence="9" id="KW-0677">Repeat</keyword>